<dbReference type="GO" id="GO:0005524">
    <property type="term" value="F:ATP binding"/>
    <property type="evidence" value="ECO:0007669"/>
    <property type="project" value="InterPro"/>
</dbReference>
<sequence length="706" mass="79180">MKCHERLGGSRNSADRVASNKLIRSGRSARLKCIAAVAETRMTPVSAISIPVRRNKENDSLALLSKDREICNLTSQYSPEYVESRVMKTPADALMVLNRIGNITLRLGGFFASLQLDKLLERGDTPDIVKERAAQLREMLTALGPSFIKAGQVLANRPDIMRADYMNELTILQDDVPCFPDEVAFEIMRNELGRPLDQVFSSISEKPIAAASLGQVYRAVLRETGEEVAIKVQRPGVEPIILRDLFIFRSLASLFNSIARKRLGCDAELIVDEFGEKLLEELDYRQEARNIEDFYNNFQNDPTVKIPWVRRDLCGPKVLVMEWIDGIRCTDPEAIRASGLDIKQFIRCGVVSGLRQLLEMGLFHGDPHPGNLFALKDGRIAYVDFGNVAQLSQNNKVVLVDAVVHAVNEDYASMAQDFVRLGFLSPETDITPIVPALEKIWADSLGQRMSDFNFRTVTSKFNELVYQYPIRIPARYSLVIRSLLTQEGICMTLDPTFQFLEVAYPYVARRLLTDENPQLREKLIQVLFSDGKFQWKRLENLITLAREGSGSGSAKPSSSISDPVSSSPNLPMTFMVGNQAKESSATRTASGGLDLSDTVKDALKVLLVDEKLRNQMLMALTEDNKLHVAEVLSVLRLIQGDIQPRRLIQDLVQEAPKLGRQALLSWADKPWRKELPWKTALATMLIVVSNDGEIDWDGEMDFGMDE</sequence>
<accession>A0A250X4F0</accession>
<dbReference type="GO" id="GO:0004672">
    <property type="term" value="F:protein kinase activity"/>
    <property type="evidence" value="ECO:0007669"/>
    <property type="project" value="InterPro"/>
</dbReference>
<dbReference type="EMBL" id="BEGY01000028">
    <property type="protein sequence ID" value="GAX77953.1"/>
    <property type="molecule type" value="Genomic_DNA"/>
</dbReference>
<feature type="compositionally biased region" description="Low complexity" evidence="2">
    <location>
        <begin position="552"/>
        <end position="568"/>
    </location>
</feature>
<feature type="region of interest" description="Disordered" evidence="2">
    <location>
        <begin position="547"/>
        <end position="573"/>
    </location>
</feature>
<evidence type="ECO:0000256" key="1">
    <source>
        <dbReference type="ARBA" id="ARBA00009670"/>
    </source>
</evidence>
<keyword evidence="5" id="KW-1185">Reference proteome</keyword>
<protein>
    <recommendedName>
        <fullName evidence="3">Protein kinase domain-containing protein</fullName>
    </recommendedName>
</protein>
<dbReference type="AlphaFoldDB" id="A0A250X4F0"/>
<evidence type="ECO:0000256" key="2">
    <source>
        <dbReference type="SAM" id="MobiDB-lite"/>
    </source>
</evidence>
<evidence type="ECO:0000313" key="4">
    <source>
        <dbReference type="EMBL" id="GAX77953.1"/>
    </source>
</evidence>
<dbReference type="PROSITE" id="PS50011">
    <property type="entry name" value="PROTEIN_KINASE_DOM"/>
    <property type="match status" value="1"/>
</dbReference>
<organism evidence="4 5">
    <name type="scientific">Chlamydomonas eustigma</name>
    <dbReference type="NCBI Taxonomy" id="1157962"/>
    <lineage>
        <taxon>Eukaryota</taxon>
        <taxon>Viridiplantae</taxon>
        <taxon>Chlorophyta</taxon>
        <taxon>core chlorophytes</taxon>
        <taxon>Chlorophyceae</taxon>
        <taxon>CS clade</taxon>
        <taxon>Chlamydomonadales</taxon>
        <taxon>Chlamydomonadaceae</taxon>
        <taxon>Chlamydomonas</taxon>
    </lineage>
</organism>
<dbReference type="InterPro" id="IPR000719">
    <property type="entry name" value="Prot_kinase_dom"/>
</dbReference>
<dbReference type="InterPro" id="IPR004147">
    <property type="entry name" value="ABC1_dom"/>
</dbReference>
<comment type="similarity">
    <text evidence="1">Belongs to the protein kinase superfamily. ADCK protein kinase family.</text>
</comment>
<dbReference type="Proteomes" id="UP000232323">
    <property type="component" value="Unassembled WGS sequence"/>
</dbReference>
<dbReference type="Gene3D" id="1.10.510.10">
    <property type="entry name" value="Transferase(Phosphotransferase) domain 1"/>
    <property type="match status" value="1"/>
</dbReference>
<evidence type="ECO:0000259" key="3">
    <source>
        <dbReference type="PROSITE" id="PS50011"/>
    </source>
</evidence>
<dbReference type="PANTHER" id="PTHR10566:SF53">
    <property type="entry name" value="PROTEIN ACTIVITY OF BC1 COMPLEX KINASE 1, CHLOROPLASTIC"/>
    <property type="match status" value="1"/>
</dbReference>
<comment type="caution">
    <text evidence="4">The sequence shown here is derived from an EMBL/GenBank/DDBJ whole genome shotgun (WGS) entry which is preliminary data.</text>
</comment>
<dbReference type="SUPFAM" id="SSF56112">
    <property type="entry name" value="Protein kinase-like (PK-like)"/>
    <property type="match status" value="1"/>
</dbReference>
<reference evidence="4 5" key="1">
    <citation type="submission" date="2017-08" db="EMBL/GenBank/DDBJ databases">
        <title>Acidophilic green algal genome provides insights into adaptation to an acidic environment.</title>
        <authorList>
            <person name="Hirooka S."/>
            <person name="Hirose Y."/>
            <person name="Kanesaki Y."/>
            <person name="Higuchi S."/>
            <person name="Fujiwara T."/>
            <person name="Onuma R."/>
            <person name="Era A."/>
            <person name="Ohbayashi R."/>
            <person name="Uzuka A."/>
            <person name="Nozaki H."/>
            <person name="Yoshikawa H."/>
            <person name="Miyagishima S.Y."/>
        </authorList>
    </citation>
    <scope>NUCLEOTIDE SEQUENCE [LARGE SCALE GENOMIC DNA]</scope>
    <source>
        <strain evidence="4 5">NIES-2499</strain>
    </source>
</reference>
<dbReference type="CDD" id="cd05121">
    <property type="entry name" value="ABC1_ADCK3-like"/>
    <property type="match status" value="1"/>
</dbReference>
<dbReference type="InterPro" id="IPR050154">
    <property type="entry name" value="UbiB_kinase"/>
</dbReference>
<feature type="domain" description="Protein kinase" evidence="3">
    <location>
        <begin position="202"/>
        <end position="533"/>
    </location>
</feature>
<name>A0A250X4F0_9CHLO</name>
<dbReference type="Pfam" id="PF03109">
    <property type="entry name" value="ABC1"/>
    <property type="match status" value="1"/>
</dbReference>
<dbReference type="OrthoDB" id="427480at2759"/>
<evidence type="ECO:0000313" key="5">
    <source>
        <dbReference type="Proteomes" id="UP000232323"/>
    </source>
</evidence>
<dbReference type="STRING" id="1157962.A0A250X4F0"/>
<dbReference type="PANTHER" id="PTHR10566">
    <property type="entry name" value="CHAPERONE-ACTIVITY OF BC1 COMPLEX CABC1 -RELATED"/>
    <property type="match status" value="1"/>
</dbReference>
<proteinExistence type="inferred from homology"/>
<gene>
    <name evidence="4" type="ORF">CEUSTIGMA_g5395.t1</name>
</gene>
<dbReference type="InterPro" id="IPR011009">
    <property type="entry name" value="Kinase-like_dom_sf"/>
</dbReference>